<evidence type="ECO:0000313" key="9">
    <source>
        <dbReference type="EMBL" id="HIX82520.1"/>
    </source>
</evidence>
<dbReference type="GO" id="GO:0016787">
    <property type="term" value="F:hydrolase activity"/>
    <property type="evidence" value="ECO:0007669"/>
    <property type="project" value="UniProtKB-KW"/>
</dbReference>
<dbReference type="GO" id="GO:0006281">
    <property type="term" value="P:DNA repair"/>
    <property type="evidence" value="ECO:0007669"/>
    <property type="project" value="UniProtKB-KW"/>
</dbReference>
<accession>A0A9D1XR82</accession>
<dbReference type="Pfam" id="PF01381">
    <property type="entry name" value="HTH_3"/>
    <property type="match status" value="1"/>
</dbReference>
<dbReference type="InterPro" id="IPR006197">
    <property type="entry name" value="Peptidase_S24_LexA"/>
</dbReference>
<reference evidence="9" key="2">
    <citation type="submission" date="2021-04" db="EMBL/GenBank/DDBJ databases">
        <authorList>
            <person name="Gilroy R."/>
        </authorList>
    </citation>
    <scope>NUCLEOTIDE SEQUENCE</scope>
    <source>
        <strain evidence="9">ChiGjej1B1-14440</strain>
    </source>
</reference>
<dbReference type="Proteomes" id="UP000886724">
    <property type="component" value="Unassembled WGS sequence"/>
</dbReference>
<evidence type="ECO:0000256" key="7">
    <source>
        <dbReference type="RuleBase" id="RU003991"/>
    </source>
</evidence>
<gene>
    <name evidence="9" type="ORF">H9980_11220</name>
</gene>
<dbReference type="GO" id="GO:0006355">
    <property type="term" value="P:regulation of DNA-templated transcription"/>
    <property type="evidence" value="ECO:0007669"/>
    <property type="project" value="InterPro"/>
</dbReference>
<evidence type="ECO:0000259" key="8">
    <source>
        <dbReference type="PROSITE" id="PS50943"/>
    </source>
</evidence>
<dbReference type="InterPro" id="IPR036286">
    <property type="entry name" value="LexA/Signal_pep-like_sf"/>
</dbReference>
<protein>
    <submittedName>
        <fullName evidence="9">Helix-turn-helix domain-containing protein</fullName>
    </submittedName>
</protein>
<dbReference type="InterPro" id="IPR015927">
    <property type="entry name" value="Peptidase_S24_S26A/B/C"/>
</dbReference>
<dbReference type="Gene3D" id="2.10.109.10">
    <property type="entry name" value="Umud Fragment, subunit A"/>
    <property type="match status" value="1"/>
</dbReference>
<dbReference type="SUPFAM" id="SSF51306">
    <property type="entry name" value="LexA/Signal peptidase"/>
    <property type="match status" value="1"/>
</dbReference>
<dbReference type="AlphaFoldDB" id="A0A9D1XR82"/>
<dbReference type="PRINTS" id="PR00726">
    <property type="entry name" value="LEXASERPTASE"/>
</dbReference>
<evidence type="ECO:0000256" key="5">
    <source>
        <dbReference type="ARBA" id="ARBA00023204"/>
    </source>
</evidence>
<dbReference type="EMBL" id="DXET01000252">
    <property type="protein sequence ID" value="HIX82520.1"/>
    <property type="molecule type" value="Genomic_DNA"/>
</dbReference>
<dbReference type="CDD" id="cd00093">
    <property type="entry name" value="HTH_XRE"/>
    <property type="match status" value="1"/>
</dbReference>
<dbReference type="PROSITE" id="PS50943">
    <property type="entry name" value="HTH_CROC1"/>
    <property type="match status" value="1"/>
</dbReference>
<dbReference type="Gene3D" id="1.10.260.40">
    <property type="entry name" value="lambda repressor-like DNA-binding domains"/>
    <property type="match status" value="1"/>
</dbReference>
<organism evidence="9 10">
    <name type="scientific">Candidatus Erysipelatoclostridium merdavium</name>
    <dbReference type="NCBI Taxonomy" id="2838566"/>
    <lineage>
        <taxon>Bacteria</taxon>
        <taxon>Bacillati</taxon>
        <taxon>Bacillota</taxon>
        <taxon>Erysipelotrichia</taxon>
        <taxon>Erysipelotrichales</taxon>
        <taxon>Erysipelotrichales incertae sedis</taxon>
    </lineage>
</organism>
<feature type="domain" description="HTH cro/C1-type" evidence="8">
    <location>
        <begin position="7"/>
        <end position="62"/>
    </location>
</feature>
<evidence type="ECO:0000256" key="1">
    <source>
        <dbReference type="ARBA" id="ARBA00007484"/>
    </source>
</evidence>
<evidence type="ECO:0000256" key="4">
    <source>
        <dbReference type="ARBA" id="ARBA00022813"/>
    </source>
</evidence>
<dbReference type="SUPFAM" id="SSF47413">
    <property type="entry name" value="lambda repressor-like DNA-binding domains"/>
    <property type="match status" value="1"/>
</dbReference>
<keyword evidence="4 7" id="KW-0068">Autocatalytic cleavage</keyword>
<dbReference type="InterPro" id="IPR010982">
    <property type="entry name" value="Lambda_DNA-bd_dom_sf"/>
</dbReference>
<keyword evidence="5" id="KW-0234">DNA repair</keyword>
<dbReference type="Pfam" id="PF00717">
    <property type="entry name" value="Peptidase_S24"/>
    <property type="match status" value="1"/>
</dbReference>
<comment type="caution">
    <text evidence="9">The sequence shown here is derived from an EMBL/GenBank/DDBJ whole genome shotgun (WGS) entry which is preliminary data.</text>
</comment>
<evidence type="ECO:0000256" key="6">
    <source>
        <dbReference type="ARBA" id="ARBA00023236"/>
    </source>
</evidence>
<dbReference type="GO" id="GO:0003677">
    <property type="term" value="F:DNA binding"/>
    <property type="evidence" value="ECO:0007669"/>
    <property type="project" value="InterPro"/>
</dbReference>
<sequence>MELKQFIKEYKSRYHLTNQQIAKEFGVTHTTVGRWLNGSVKSLQQETIDKMSEVLEFDVGSLLNGTAITLKKPILGIAKGGYDLFLDNNYLGEERITLEEYHLGDYFLKVTGDSMKDAGIVDGSLIYVRKTWC</sequence>
<name>A0A9D1XR82_9FIRM</name>
<keyword evidence="6" id="KW-0742">SOS response</keyword>
<dbReference type="InterPro" id="IPR001387">
    <property type="entry name" value="Cro/C1-type_HTH"/>
</dbReference>
<dbReference type="SMART" id="SM00530">
    <property type="entry name" value="HTH_XRE"/>
    <property type="match status" value="1"/>
</dbReference>
<dbReference type="GO" id="GO:0009432">
    <property type="term" value="P:SOS response"/>
    <property type="evidence" value="ECO:0007669"/>
    <property type="project" value="UniProtKB-KW"/>
</dbReference>
<evidence type="ECO:0000256" key="2">
    <source>
        <dbReference type="ARBA" id="ARBA00022763"/>
    </source>
</evidence>
<evidence type="ECO:0000256" key="3">
    <source>
        <dbReference type="ARBA" id="ARBA00022801"/>
    </source>
</evidence>
<proteinExistence type="inferred from homology"/>
<keyword evidence="2" id="KW-0227">DNA damage</keyword>
<keyword evidence="3 7" id="KW-0378">Hydrolase</keyword>
<reference evidence="9" key="1">
    <citation type="journal article" date="2021" name="PeerJ">
        <title>Extensive microbial diversity within the chicken gut microbiome revealed by metagenomics and culture.</title>
        <authorList>
            <person name="Gilroy R."/>
            <person name="Ravi A."/>
            <person name="Getino M."/>
            <person name="Pursley I."/>
            <person name="Horton D.L."/>
            <person name="Alikhan N.F."/>
            <person name="Baker D."/>
            <person name="Gharbi K."/>
            <person name="Hall N."/>
            <person name="Watson M."/>
            <person name="Adriaenssens E.M."/>
            <person name="Foster-Nyarko E."/>
            <person name="Jarju S."/>
            <person name="Secka A."/>
            <person name="Antonio M."/>
            <person name="Oren A."/>
            <person name="Chaudhuri R.R."/>
            <person name="La Ragione R."/>
            <person name="Hildebrand F."/>
            <person name="Pallen M.J."/>
        </authorList>
    </citation>
    <scope>NUCLEOTIDE SEQUENCE</scope>
    <source>
        <strain evidence="9">ChiGjej1B1-14440</strain>
    </source>
</reference>
<comment type="similarity">
    <text evidence="1 7">Belongs to the peptidase S24 family.</text>
</comment>
<evidence type="ECO:0000313" key="10">
    <source>
        <dbReference type="Proteomes" id="UP000886724"/>
    </source>
</evidence>